<dbReference type="Proteomes" id="UP000276834">
    <property type="component" value="Unassembled WGS sequence"/>
</dbReference>
<dbReference type="InterPro" id="IPR021109">
    <property type="entry name" value="Peptidase_aspartic_dom_sf"/>
</dbReference>
<dbReference type="InterPro" id="IPR018061">
    <property type="entry name" value="Retropepsins"/>
</dbReference>
<feature type="compositionally biased region" description="Basic and acidic residues" evidence="5">
    <location>
        <begin position="17"/>
        <end position="31"/>
    </location>
</feature>
<evidence type="ECO:0000313" key="8">
    <source>
        <dbReference type="Proteomes" id="UP000276834"/>
    </source>
</evidence>
<dbReference type="PANTHER" id="PTHR19422">
    <property type="entry name" value="GAG RETROVIRAL POLYPROTEIN"/>
    <property type="match status" value="1"/>
</dbReference>
<reference evidence="7 8" key="1">
    <citation type="journal article" date="2018" name="Proc. R. Soc. B">
        <title>A non-coding region near Follistatin controls head colour polymorphism in the Gouldian finch.</title>
        <authorList>
            <person name="Toomey M.B."/>
            <person name="Marques C.I."/>
            <person name="Andrade P."/>
            <person name="Araujo P.M."/>
            <person name="Sabatino S."/>
            <person name="Gazda M.A."/>
            <person name="Afonso S."/>
            <person name="Lopes R.J."/>
            <person name="Corbo J.C."/>
            <person name="Carneiro M."/>
        </authorList>
    </citation>
    <scope>NUCLEOTIDE SEQUENCE [LARGE SCALE GENOMIC DNA]</scope>
    <source>
        <strain evidence="7">Red01</strain>
        <tissue evidence="7">Muscle</tissue>
    </source>
</reference>
<protein>
    <recommendedName>
        <fullName evidence="6">Peptidase A2 domain-containing protein</fullName>
    </recommendedName>
</protein>
<dbReference type="InterPro" id="IPR001995">
    <property type="entry name" value="Peptidase_A2_cat"/>
</dbReference>
<dbReference type="InterPro" id="IPR033704">
    <property type="entry name" value="dUTPase_trimeric"/>
</dbReference>
<keyword evidence="4" id="KW-0548">Nucleotidyltransferase</keyword>
<dbReference type="InterPro" id="IPR036157">
    <property type="entry name" value="dUTPase-like_sf"/>
</dbReference>
<evidence type="ECO:0000313" key="7">
    <source>
        <dbReference type="EMBL" id="RLV86640.1"/>
    </source>
</evidence>
<dbReference type="EMBL" id="QUSF01000214">
    <property type="protein sequence ID" value="RLV86640.1"/>
    <property type="molecule type" value="Genomic_DNA"/>
</dbReference>
<dbReference type="GO" id="GO:0006508">
    <property type="term" value="P:proteolysis"/>
    <property type="evidence" value="ECO:0007669"/>
    <property type="project" value="UniProtKB-KW"/>
</dbReference>
<dbReference type="InterPro" id="IPR029054">
    <property type="entry name" value="dUTPase-like"/>
</dbReference>
<evidence type="ECO:0000256" key="4">
    <source>
        <dbReference type="ARBA" id="ARBA00022918"/>
    </source>
</evidence>
<dbReference type="CDD" id="cd07557">
    <property type="entry name" value="trimeric_dUTPase"/>
    <property type="match status" value="1"/>
</dbReference>
<gene>
    <name evidence="7" type="ORF">DV515_00015839</name>
</gene>
<evidence type="ECO:0000259" key="6">
    <source>
        <dbReference type="PROSITE" id="PS50175"/>
    </source>
</evidence>
<accession>A0A3L8RUK1</accession>
<evidence type="ECO:0000256" key="3">
    <source>
        <dbReference type="ARBA" id="ARBA00022801"/>
    </source>
</evidence>
<dbReference type="InterPro" id="IPR012337">
    <property type="entry name" value="RNaseH-like_sf"/>
</dbReference>
<proteinExistence type="predicted"/>
<dbReference type="SUPFAM" id="SSF53098">
    <property type="entry name" value="Ribonuclease H-like"/>
    <property type="match status" value="1"/>
</dbReference>
<evidence type="ECO:0000256" key="2">
    <source>
        <dbReference type="ARBA" id="ARBA00022750"/>
    </source>
</evidence>
<evidence type="ECO:0000256" key="1">
    <source>
        <dbReference type="ARBA" id="ARBA00022670"/>
    </source>
</evidence>
<dbReference type="OrthoDB" id="9308938at2759"/>
<keyword evidence="1" id="KW-0645">Protease</keyword>
<sequence length="350" mass="39048">MAGSLSHGGKRPAQRIEAPREEINRCPDPTDSKTSFLLNNSPATWESLGVDVATAIKVTLNDTKVTLIPTNVYCPMYSTTSLVGGLLLGRSSTSKQGVIVIPGVIDAAFTGQVKIMVHVLQPPVTIPKGSKIAQIVAIENFLPHRQRPKEPTDSERQDNGFGSTGHDVSFTINLKDRPYKKVQLQRGSRRVRLEPMLNTGADVSIINQMYWPSNWPLRAPSSHITWNKEPLNVVSDSLYVVGVVQRIEDALLRRTQNQHLGELFLQLQSVLKQRQHMCGVKHTTGIPHSSTSQAIVERANRTLKEYLAKPKQKGREEPVDVIHHQAVKEERLQAVPGLYVYHKDMQTGEW</sequence>
<dbReference type="Gene3D" id="3.30.420.10">
    <property type="entry name" value="Ribonuclease H-like superfamily/Ribonuclease H"/>
    <property type="match status" value="1"/>
</dbReference>
<dbReference type="Gene3D" id="2.40.70.10">
    <property type="entry name" value="Acid Proteases"/>
    <property type="match status" value="1"/>
</dbReference>
<name>A0A3L8RUK1_CHLGU</name>
<keyword evidence="4" id="KW-0808">Transferase</keyword>
<dbReference type="AlphaFoldDB" id="A0A3L8RUK1"/>
<feature type="region of interest" description="Disordered" evidence="5">
    <location>
        <begin position="1"/>
        <end position="33"/>
    </location>
</feature>
<keyword evidence="2" id="KW-0064">Aspartyl protease</keyword>
<dbReference type="SUPFAM" id="SSF50630">
    <property type="entry name" value="Acid proteases"/>
    <property type="match status" value="1"/>
</dbReference>
<dbReference type="GO" id="GO:0004190">
    <property type="term" value="F:aspartic-type endopeptidase activity"/>
    <property type="evidence" value="ECO:0007669"/>
    <property type="project" value="UniProtKB-KW"/>
</dbReference>
<dbReference type="GO" id="GO:0003964">
    <property type="term" value="F:RNA-directed DNA polymerase activity"/>
    <property type="evidence" value="ECO:0007669"/>
    <property type="project" value="UniProtKB-KW"/>
</dbReference>
<dbReference type="Pfam" id="PF00692">
    <property type="entry name" value="dUTPase"/>
    <property type="match status" value="1"/>
</dbReference>
<dbReference type="Pfam" id="PF00077">
    <property type="entry name" value="RVP"/>
    <property type="match status" value="1"/>
</dbReference>
<dbReference type="PANTHER" id="PTHR19422:SF123">
    <property type="entry name" value="RT1 CLASS I, LOCUS CE15"/>
    <property type="match status" value="1"/>
</dbReference>
<feature type="compositionally biased region" description="Basic and acidic residues" evidence="5">
    <location>
        <begin position="148"/>
        <end position="158"/>
    </location>
</feature>
<comment type="caution">
    <text evidence="7">The sequence shown here is derived from an EMBL/GenBank/DDBJ whole genome shotgun (WGS) entry which is preliminary data.</text>
</comment>
<dbReference type="PROSITE" id="PS50175">
    <property type="entry name" value="ASP_PROT_RETROV"/>
    <property type="match status" value="1"/>
</dbReference>
<organism evidence="7 8">
    <name type="scientific">Chloebia gouldiae</name>
    <name type="common">Gouldian finch</name>
    <name type="synonym">Erythrura gouldiae</name>
    <dbReference type="NCBI Taxonomy" id="44316"/>
    <lineage>
        <taxon>Eukaryota</taxon>
        <taxon>Metazoa</taxon>
        <taxon>Chordata</taxon>
        <taxon>Craniata</taxon>
        <taxon>Vertebrata</taxon>
        <taxon>Euteleostomi</taxon>
        <taxon>Archelosauria</taxon>
        <taxon>Archosauria</taxon>
        <taxon>Dinosauria</taxon>
        <taxon>Saurischia</taxon>
        <taxon>Theropoda</taxon>
        <taxon>Coelurosauria</taxon>
        <taxon>Aves</taxon>
        <taxon>Neognathae</taxon>
        <taxon>Neoaves</taxon>
        <taxon>Telluraves</taxon>
        <taxon>Australaves</taxon>
        <taxon>Passeriformes</taxon>
        <taxon>Passeroidea</taxon>
        <taxon>Passeridae</taxon>
        <taxon>Chloebia</taxon>
    </lineage>
</organism>
<feature type="region of interest" description="Disordered" evidence="5">
    <location>
        <begin position="144"/>
        <end position="168"/>
    </location>
</feature>
<dbReference type="Gene3D" id="2.70.40.10">
    <property type="match status" value="1"/>
</dbReference>
<evidence type="ECO:0000256" key="5">
    <source>
        <dbReference type="SAM" id="MobiDB-lite"/>
    </source>
</evidence>
<dbReference type="InterPro" id="IPR051592">
    <property type="entry name" value="HERV-K_Pro_peptidase_A2"/>
</dbReference>
<dbReference type="GO" id="GO:0003676">
    <property type="term" value="F:nucleic acid binding"/>
    <property type="evidence" value="ECO:0007669"/>
    <property type="project" value="InterPro"/>
</dbReference>
<keyword evidence="8" id="KW-1185">Reference proteome</keyword>
<keyword evidence="3" id="KW-0378">Hydrolase</keyword>
<keyword evidence="4" id="KW-0695">RNA-directed DNA polymerase</keyword>
<feature type="domain" description="Peptidase A2" evidence="6">
    <location>
        <begin position="193"/>
        <end position="218"/>
    </location>
</feature>
<dbReference type="InterPro" id="IPR036397">
    <property type="entry name" value="RNaseH_sf"/>
</dbReference>
<dbReference type="SUPFAM" id="SSF51283">
    <property type="entry name" value="dUTPase-like"/>
    <property type="match status" value="1"/>
</dbReference>